<feature type="region of interest" description="Disordered" evidence="8">
    <location>
        <begin position="573"/>
        <end position="592"/>
    </location>
</feature>
<dbReference type="GO" id="GO:0004691">
    <property type="term" value="F:cAMP-dependent protein kinase activity"/>
    <property type="evidence" value="ECO:0007669"/>
    <property type="project" value="TreeGrafter"/>
</dbReference>
<evidence type="ECO:0000256" key="2">
    <source>
        <dbReference type="ARBA" id="ARBA00022679"/>
    </source>
</evidence>
<feature type="repeat" description="ANK" evidence="6">
    <location>
        <begin position="344"/>
        <end position="365"/>
    </location>
</feature>
<keyword evidence="3 7" id="KW-0547">Nucleotide-binding</keyword>
<sequence>MIKQDENIQVQNLNELLMKSEDYFKSETSQYKNQNQKQIQKTNNNQNKTYQDSIQDDNKNKLVDQNIPTEITQEENFKTEQSEGVCEFNKIQEQSNENVKQQNNQDNDKNQGKNLQKVKNNLNKPLNIGEVKSLTYIKNNQNNSNKNLLTTIGSEINNQQGDFQQVVKKMNKRKEQKSNQYNYSLDFRDNIILNESQTTQQYQANSVKNSESSQNRNIKNLFSNQQKQVNQIKIQKSHNASKMPSKGQVEIRQIYIENEQFQKQQQQEKIQSQEYVIQDQKNEKKDINLKKLYTKDLQNLQEFILQNQTQKSAFIYAVIKGNLEIVKILLQKSENLDINLQDTDGNSALHHASQNGYIKILEFLLFQNNNKVSINLNLKNKFDKTAQQLSCNKQTLDLFNQKVVENMQKQMLMNKYISNENQGSKYSQQDQNLVTKQNSKNYEQNIEVNKNSSLKQTQNSQFQYLSDSNQVKKIRYKKINNQNILNISNYDEFQQREGIQDQFQSANIKKSYQLDYETNTCKASAKNKIMKDVFFELQKSGNIQQQYRQNSPSNITESEFKQQHLNQNFYQNINSQNNNKSQSRSNKKYNSSQKSVNLNLNMTNNANINSNNNNLNEETFQNMSSYIINTQKDRERDNSLKKQFSSKNTFRFTQFVKTNNTNNNSNNISQINLTQNFQEKCNTQNKNSQNNNNISNLSQISIQNNQSNNNINDKSLTSQKCQNSYLNLQSQQQRQWANKLQDYSVSSYRDNYSNRSKKKSVNNIQINNNNNYSTLQQKINKQTNYNGHQTLQNEKKTEFQYLQDYQTDEQFYQKLKNIQDKQIYNDINIFKEQQSQKHNFDQEIKDENFFQSYSNKEKSQDILSSSQNSYDDDLYSKQNTSSNQSKFYNSDYNSNYNSNQNQQENSQTPRFQSKVQLKDFIVHSLLGKGSFGEVYLVEKKDNNKYYAMKVLHKSKIEKYNVTRYAQTERNVLSITDHPFIVKLEFAFQNLERLFLILSFAPGGDLGKMLAKEKQFSEQRAKIYAAEVLLALEDLHKRDIIFRDLKPDNVVLGSDGHILLTDFGLSKEGVLEQIQGAKSFCGSVAYLAPEMLQRQGHGKAVDWYLLGVLLHEMVVGLPPYYSLQREELFQNIKYAKLQLPDYLSKGIKSLLKKLLVKDPAERLGSGPQGAEQIKNHKFFWDINWEKLYNKKYHVPEPEQKQLILNQYVNTNFLDSYSFLTDSQAQFNNLRSHLQGWSFIADDNI</sequence>
<keyword evidence="5 7" id="KW-0067">ATP-binding</keyword>
<keyword evidence="12" id="KW-1185">Reference proteome</keyword>
<feature type="compositionally biased region" description="Polar residues" evidence="8">
    <location>
        <begin position="876"/>
        <end position="887"/>
    </location>
</feature>
<feature type="binding site" evidence="7">
    <location>
        <position position="949"/>
    </location>
    <ligand>
        <name>ATP</name>
        <dbReference type="ChEBI" id="CHEBI:30616"/>
    </ligand>
</feature>
<evidence type="ECO:0000256" key="1">
    <source>
        <dbReference type="ARBA" id="ARBA00022527"/>
    </source>
</evidence>
<feature type="region of interest" description="Disordered" evidence="8">
    <location>
        <begin position="860"/>
        <end position="909"/>
    </location>
</feature>
<dbReference type="InParanoid" id="A0A0V0QRC2"/>
<dbReference type="InterPro" id="IPR000719">
    <property type="entry name" value="Prot_kinase_dom"/>
</dbReference>
<dbReference type="Pfam" id="PF00069">
    <property type="entry name" value="Pkinase"/>
    <property type="match status" value="1"/>
</dbReference>
<name>A0A0V0QRC2_PSEPJ</name>
<protein>
    <submittedName>
        <fullName evidence="11">Protein kinase-like domain</fullName>
    </submittedName>
</protein>
<reference evidence="11 12" key="1">
    <citation type="journal article" date="2015" name="Sci. Rep.">
        <title>Genome of the facultative scuticociliatosis pathogen Pseudocohnilembus persalinus provides insight into its virulence through horizontal gene transfer.</title>
        <authorList>
            <person name="Xiong J."/>
            <person name="Wang G."/>
            <person name="Cheng J."/>
            <person name="Tian M."/>
            <person name="Pan X."/>
            <person name="Warren A."/>
            <person name="Jiang C."/>
            <person name="Yuan D."/>
            <person name="Miao W."/>
        </authorList>
    </citation>
    <scope>NUCLEOTIDE SEQUENCE [LARGE SCALE GENOMIC DNA]</scope>
    <source>
        <strain evidence="11">36N120E</strain>
    </source>
</reference>
<feature type="compositionally biased region" description="Low complexity" evidence="8">
    <location>
        <begin position="96"/>
        <end position="105"/>
    </location>
</feature>
<accession>A0A0V0QRC2</accession>
<dbReference type="Gene3D" id="1.25.40.20">
    <property type="entry name" value="Ankyrin repeat-containing domain"/>
    <property type="match status" value="1"/>
</dbReference>
<dbReference type="Gene3D" id="1.10.510.10">
    <property type="entry name" value="Transferase(Phosphotransferase) domain 1"/>
    <property type="match status" value="1"/>
</dbReference>
<feature type="compositionally biased region" description="Low complexity" evidence="8">
    <location>
        <begin position="888"/>
        <end position="907"/>
    </location>
</feature>
<dbReference type="GO" id="GO:0005952">
    <property type="term" value="C:cAMP-dependent protein kinase complex"/>
    <property type="evidence" value="ECO:0007669"/>
    <property type="project" value="TreeGrafter"/>
</dbReference>
<dbReference type="OrthoDB" id="345735at2759"/>
<feature type="region of interest" description="Disordered" evidence="8">
    <location>
        <begin position="27"/>
        <end position="61"/>
    </location>
</feature>
<feature type="region of interest" description="Disordered" evidence="8">
    <location>
        <begin position="94"/>
        <end position="113"/>
    </location>
</feature>
<comment type="caution">
    <text evidence="11">The sequence shown here is derived from an EMBL/GenBank/DDBJ whole genome shotgun (WGS) entry which is preliminary data.</text>
</comment>
<dbReference type="PROSITE" id="PS51285">
    <property type="entry name" value="AGC_KINASE_CTER"/>
    <property type="match status" value="1"/>
</dbReference>
<keyword evidence="1" id="KW-0723">Serine/threonine-protein kinase</keyword>
<dbReference type="GO" id="GO:0005524">
    <property type="term" value="F:ATP binding"/>
    <property type="evidence" value="ECO:0007669"/>
    <property type="project" value="UniProtKB-UniRule"/>
</dbReference>
<dbReference type="PANTHER" id="PTHR24353">
    <property type="entry name" value="CYCLIC NUCLEOTIDE-DEPENDENT PROTEIN KINASE"/>
    <property type="match status" value="1"/>
</dbReference>
<dbReference type="SUPFAM" id="SSF48403">
    <property type="entry name" value="Ankyrin repeat"/>
    <property type="match status" value="1"/>
</dbReference>
<dbReference type="GO" id="GO:0005829">
    <property type="term" value="C:cytosol"/>
    <property type="evidence" value="ECO:0007669"/>
    <property type="project" value="TreeGrafter"/>
</dbReference>
<evidence type="ECO:0000256" key="8">
    <source>
        <dbReference type="SAM" id="MobiDB-lite"/>
    </source>
</evidence>
<evidence type="ECO:0000313" key="11">
    <source>
        <dbReference type="EMBL" id="KRX04831.1"/>
    </source>
</evidence>
<evidence type="ECO:0000259" key="9">
    <source>
        <dbReference type="PROSITE" id="PS50011"/>
    </source>
</evidence>
<dbReference type="PROSITE" id="PS50011">
    <property type="entry name" value="PROTEIN_KINASE_DOM"/>
    <property type="match status" value="1"/>
</dbReference>
<dbReference type="AlphaFoldDB" id="A0A0V0QRC2"/>
<feature type="domain" description="AGC-kinase C-terminal" evidence="10">
    <location>
        <begin position="1179"/>
        <end position="1243"/>
    </location>
</feature>
<dbReference type="InterPro" id="IPR045270">
    <property type="entry name" value="STKc_AGC"/>
</dbReference>
<gene>
    <name evidence="11" type="ORF">PPERSA_06465</name>
</gene>
<dbReference type="EMBL" id="LDAU01000110">
    <property type="protein sequence ID" value="KRX04831.1"/>
    <property type="molecule type" value="Genomic_DNA"/>
</dbReference>
<dbReference type="SMART" id="SM00248">
    <property type="entry name" value="ANK"/>
    <property type="match status" value="2"/>
</dbReference>
<dbReference type="PANTHER" id="PTHR24353:SF37">
    <property type="entry name" value="CAMP-DEPENDENT PROTEIN KINASE CATALYTIC SUBUNIT PRKX"/>
    <property type="match status" value="1"/>
</dbReference>
<dbReference type="OMA" id="YNDINIF"/>
<dbReference type="PROSITE" id="PS00107">
    <property type="entry name" value="PROTEIN_KINASE_ATP"/>
    <property type="match status" value="1"/>
</dbReference>
<feature type="domain" description="Protein kinase" evidence="9">
    <location>
        <begin position="920"/>
        <end position="1178"/>
    </location>
</feature>
<dbReference type="InterPro" id="IPR011009">
    <property type="entry name" value="Kinase-like_dom_sf"/>
</dbReference>
<dbReference type="CDD" id="cd05123">
    <property type="entry name" value="STKc_AGC"/>
    <property type="match status" value="1"/>
</dbReference>
<dbReference type="FunFam" id="3.30.200.20:FF:000042">
    <property type="entry name" value="Aurora kinase A"/>
    <property type="match status" value="1"/>
</dbReference>
<evidence type="ECO:0000256" key="6">
    <source>
        <dbReference type="PROSITE-ProRule" id="PRU00023"/>
    </source>
</evidence>
<evidence type="ECO:0000259" key="10">
    <source>
        <dbReference type="PROSITE" id="PS51285"/>
    </source>
</evidence>
<organism evidence="11 12">
    <name type="scientific">Pseudocohnilembus persalinus</name>
    <name type="common">Ciliate</name>
    <dbReference type="NCBI Taxonomy" id="266149"/>
    <lineage>
        <taxon>Eukaryota</taxon>
        <taxon>Sar</taxon>
        <taxon>Alveolata</taxon>
        <taxon>Ciliophora</taxon>
        <taxon>Intramacronucleata</taxon>
        <taxon>Oligohymenophorea</taxon>
        <taxon>Scuticociliatia</taxon>
        <taxon>Philasterida</taxon>
        <taxon>Pseudocohnilembidae</taxon>
        <taxon>Pseudocohnilembus</taxon>
    </lineage>
</organism>
<keyword evidence="4 11" id="KW-0418">Kinase</keyword>
<keyword evidence="2" id="KW-0808">Transferase</keyword>
<evidence type="ECO:0000256" key="5">
    <source>
        <dbReference type="ARBA" id="ARBA00022840"/>
    </source>
</evidence>
<dbReference type="SMART" id="SM00220">
    <property type="entry name" value="S_TKc"/>
    <property type="match status" value="1"/>
</dbReference>
<dbReference type="PROSITE" id="PS50088">
    <property type="entry name" value="ANK_REPEAT"/>
    <property type="match status" value="1"/>
</dbReference>
<evidence type="ECO:0000256" key="7">
    <source>
        <dbReference type="PROSITE-ProRule" id="PRU10141"/>
    </source>
</evidence>
<evidence type="ECO:0000256" key="3">
    <source>
        <dbReference type="ARBA" id="ARBA00022741"/>
    </source>
</evidence>
<evidence type="ECO:0000313" key="12">
    <source>
        <dbReference type="Proteomes" id="UP000054937"/>
    </source>
</evidence>
<feature type="compositionally biased region" description="Low complexity" evidence="8">
    <location>
        <begin position="30"/>
        <end position="51"/>
    </location>
</feature>
<dbReference type="InterPro" id="IPR036770">
    <property type="entry name" value="Ankyrin_rpt-contain_sf"/>
</dbReference>
<proteinExistence type="predicted"/>
<dbReference type="InterPro" id="IPR002110">
    <property type="entry name" value="Ankyrin_rpt"/>
</dbReference>
<dbReference type="InterPro" id="IPR000961">
    <property type="entry name" value="AGC-kinase_C"/>
</dbReference>
<dbReference type="Pfam" id="PF12796">
    <property type="entry name" value="Ank_2"/>
    <property type="match status" value="1"/>
</dbReference>
<dbReference type="FunFam" id="1.10.510.10:FF:000465">
    <property type="entry name" value="Non-specific serine/threonine protein kinase"/>
    <property type="match status" value="1"/>
</dbReference>
<dbReference type="InterPro" id="IPR017441">
    <property type="entry name" value="Protein_kinase_ATP_BS"/>
</dbReference>
<evidence type="ECO:0000256" key="4">
    <source>
        <dbReference type="ARBA" id="ARBA00022777"/>
    </source>
</evidence>
<keyword evidence="6" id="KW-0040">ANK repeat</keyword>
<dbReference type="SUPFAM" id="SSF56112">
    <property type="entry name" value="Protein kinase-like (PK-like)"/>
    <property type="match status" value="1"/>
</dbReference>
<dbReference type="Gene3D" id="3.30.200.20">
    <property type="entry name" value="Phosphorylase Kinase, domain 1"/>
    <property type="match status" value="1"/>
</dbReference>
<dbReference type="PROSITE" id="PS50297">
    <property type="entry name" value="ANK_REP_REGION"/>
    <property type="match status" value="1"/>
</dbReference>
<dbReference type="Proteomes" id="UP000054937">
    <property type="component" value="Unassembled WGS sequence"/>
</dbReference>